<name>A0A2S8SSZ0_9BACT</name>
<evidence type="ECO:0000313" key="3">
    <source>
        <dbReference type="Proteomes" id="UP000237684"/>
    </source>
</evidence>
<proteinExistence type="predicted"/>
<feature type="compositionally biased region" description="Polar residues" evidence="1">
    <location>
        <begin position="33"/>
        <end position="51"/>
    </location>
</feature>
<evidence type="ECO:0000256" key="1">
    <source>
        <dbReference type="SAM" id="MobiDB-lite"/>
    </source>
</evidence>
<accession>A0A2S8SSZ0</accession>
<dbReference type="Proteomes" id="UP000237684">
    <property type="component" value="Unassembled WGS sequence"/>
</dbReference>
<dbReference type="RefSeq" id="WP_105483702.1">
    <property type="nucleotide sequence ID" value="NZ_NIGF01000008.1"/>
</dbReference>
<evidence type="ECO:0000313" key="2">
    <source>
        <dbReference type="EMBL" id="PQV63859.1"/>
    </source>
</evidence>
<protein>
    <submittedName>
        <fullName evidence="2">Uncharacterized protein</fullName>
    </submittedName>
</protein>
<keyword evidence="3" id="KW-1185">Reference proteome</keyword>
<comment type="caution">
    <text evidence="2">The sequence shown here is derived from an EMBL/GenBank/DDBJ whole genome shotgun (WGS) entry which is preliminary data.</text>
</comment>
<dbReference type="EMBL" id="NIGF01000008">
    <property type="protein sequence ID" value="PQV63859.1"/>
    <property type="molecule type" value="Genomic_DNA"/>
</dbReference>
<feature type="region of interest" description="Disordered" evidence="1">
    <location>
        <begin position="1"/>
        <end position="77"/>
    </location>
</feature>
<organism evidence="2 3">
    <name type="scientific">Abditibacterium utsteinense</name>
    <dbReference type="NCBI Taxonomy" id="1960156"/>
    <lineage>
        <taxon>Bacteria</taxon>
        <taxon>Pseudomonadati</taxon>
        <taxon>Abditibacteriota</taxon>
        <taxon>Abditibacteriia</taxon>
        <taxon>Abditibacteriales</taxon>
        <taxon>Abditibacteriaceae</taxon>
        <taxon>Abditibacterium</taxon>
    </lineage>
</organism>
<dbReference type="AlphaFoldDB" id="A0A2S8SSZ0"/>
<gene>
    <name evidence="2" type="ORF">B1R32_10866</name>
</gene>
<dbReference type="InParanoid" id="A0A2S8SSZ0"/>
<reference evidence="2 3" key="1">
    <citation type="journal article" date="2018" name="Syst. Appl. Microbiol.">
        <title>Abditibacterium utsteinense sp. nov., the first cultivated member of candidate phylum FBP, isolated from ice-free Antarctic soil samples.</title>
        <authorList>
            <person name="Tahon G."/>
            <person name="Tytgat B."/>
            <person name="Lebbe L."/>
            <person name="Carlier A."/>
            <person name="Willems A."/>
        </authorList>
    </citation>
    <scope>NUCLEOTIDE SEQUENCE [LARGE SCALE GENOMIC DNA]</scope>
    <source>
        <strain evidence="2 3">LMG 29911</strain>
    </source>
</reference>
<sequence length="77" mass="8699">MNQPDPINEHHVPTGEELNPAELQKTPLEQVHEQQSMRQKNLDSSQKTPDVTPQVVGQGAPSDKIHHPQRQLYDGKD</sequence>